<dbReference type="EMBL" id="AP027060">
    <property type="protein sequence ID" value="BDU51609.1"/>
    <property type="molecule type" value="Genomic_DNA"/>
</dbReference>
<evidence type="ECO:0008006" key="4">
    <source>
        <dbReference type="Google" id="ProtNLM"/>
    </source>
</evidence>
<feature type="chain" id="PRO_5043818289" description="Porin" evidence="1">
    <location>
        <begin position="20"/>
        <end position="342"/>
    </location>
</feature>
<keyword evidence="1" id="KW-0732">Signal</keyword>
<feature type="signal peptide" evidence="1">
    <location>
        <begin position="1"/>
        <end position="19"/>
    </location>
</feature>
<keyword evidence="3" id="KW-1185">Reference proteome</keyword>
<proteinExistence type="predicted"/>
<dbReference type="Proteomes" id="UP001321582">
    <property type="component" value="Plasmid pHIC"/>
</dbReference>
<dbReference type="AlphaFoldDB" id="A0AAU9DW50"/>
<name>A0AAU9DW50_9FUSO</name>
<gene>
    <name evidence="2" type="ORF">HLVA_21780</name>
</gene>
<dbReference type="KEGG" id="haby:HLVA_21780"/>
<keyword evidence="2" id="KW-0614">Plasmid</keyword>
<evidence type="ECO:0000313" key="2">
    <source>
        <dbReference type="EMBL" id="BDU51609.1"/>
    </source>
</evidence>
<evidence type="ECO:0000256" key="1">
    <source>
        <dbReference type="SAM" id="SignalP"/>
    </source>
</evidence>
<dbReference type="RefSeq" id="WP_307905479.1">
    <property type="nucleotide sequence ID" value="NZ_AP027060.1"/>
</dbReference>
<accession>A0AAU9DW50</accession>
<protein>
    <recommendedName>
        <fullName evidence="4">Porin</fullName>
    </recommendedName>
</protein>
<reference evidence="2 3" key="1">
    <citation type="submission" date="2022-11" db="EMBL/GenBank/DDBJ databases">
        <title>Haliovirga abyssi gen. nov., sp. nov., a mesophilic fermentative bacterium isolated from the Iheya North hydrothermal field and the proposal of Haliovirgaceae fam. nov.</title>
        <authorList>
            <person name="Miyazaki U."/>
            <person name="Tame A."/>
            <person name="Miyazaki J."/>
            <person name="Takai K."/>
            <person name="Sawayama S."/>
            <person name="Kitajima M."/>
            <person name="Okamoto A."/>
            <person name="Nakagawa S."/>
        </authorList>
    </citation>
    <scope>NUCLEOTIDE SEQUENCE [LARGE SCALE GENOMIC DNA]</scope>
    <source>
        <strain evidence="2 3">IC12</strain>
        <plasmid evidence="2 3">pHIC</plasmid>
    </source>
</reference>
<geneLocation type="plasmid" evidence="2 3">
    <name>pHIC</name>
</geneLocation>
<evidence type="ECO:0000313" key="3">
    <source>
        <dbReference type="Proteomes" id="UP001321582"/>
    </source>
</evidence>
<sequence>MKKNIITLIFFMSLIIINAADFTTELNLHNSYTEKAGNQSEVKGKVLFNFEGEKNYTLDGEYSFGDNINKIDMAKIKFDFDKFVLEIGRNRIGWGVGYNFNPIDIFNSKPIGAAFDTNYLKDGRDSIIMTYYNNENSNLQAIYAIKKDNSMENDEVGIKYKTFIKDFSVEGVIIKKSKDISEKKDLILGGTIAGSIPKLDYGIWSESAYYTDQSKMKMVVGMDNYFDKLYVNIEYYYNGFGENKKEMYTYILAAYGKNLAHHYFVPSLKYDLNEQTSLSGFDFLNLDDYSNILGGVLNYLYDDNIGISISPYLLIGEDDTEYGMAKSEVGSYGIDFNMKITF</sequence>
<organism evidence="2 3">
    <name type="scientific">Haliovirga abyssi</name>
    <dbReference type="NCBI Taxonomy" id="2996794"/>
    <lineage>
        <taxon>Bacteria</taxon>
        <taxon>Fusobacteriati</taxon>
        <taxon>Fusobacteriota</taxon>
        <taxon>Fusobacteriia</taxon>
        <taxon>Fusobacteriales</taxon>
        <taxon>Haliovirgaceae</taxon>
        <taxon>Haliovirga</taxon>
    </lineage>
</organism>